<sequence length="162" mass="18146">MIDKYMADPPPPQIVPAYELPHPQDVTTKDGVDQFPQLSSTMLRQCDGSDRSDPHTSATGAAAAWDDPEVTPRSTFPIGSKHYPRDPGNLKGEITEFEGRRMVGEEVFQEASRDPIQKLARTQRKRRSLEASGIPEDGARPQRRTIAVPTWDEDRQPREANP</sequence>
<feature type="region of interest" description="Disordered" evidence="1">
    <location>
        <begin position="108"/>
        <end position="162"/>
    </location>
</feature>
<dbReference type="EMBL" id="JANPWB010000004">
    <property type="protein sequence ID" value="KAJ1191025.1"/>
    <property type="molecule type" value="Genomic_DNA"/>
</dbReference>
<evidence type="ECO:0000256" key="1">
    <source>
        <dbReference type="SAM" id="MobiDB-lite"/>
    </source>
</evidence>
<reference evidence="2" key="1">
    <citation type="journal article" date="2022" name="bioRxiv">
        <title>Sequencing and chromosome-scale assembly of the giantPleurodeles waltlgenome.</title>
        <authorList>
            <person name="Brown T."/>
            <person name="Elewa A."/>
            <person name="Iarovenko S."/>
            <person name="Subramanian E."/>
            <person name="Araus A.J."/>
            <person name="Petzold A."/>
            <person name="Susuki M."/>
            <person name="Suzuki K.-i.T."/>
            <person name="Hayashi T."/>
            <person name="Toyoda A."/>
            <person name="Oliveira C."/>
            <person name="Osipova E."/>
            <person name="Leigh N.D."/>
            <person name="Simon A."/>
            <person name="Yun M.H."/>
        </authorList>
    </citation>
    <scope>NUCLEOTIDE SEQUENCE</scope>
    <source>
        <strain evidence="2">20211129_DDA</strain>
        <tissue evidence="2">Liver</tissue>
    </source>
</reference>
<comment type="caution">
    <text evidence="2">The sequence shown here is derived from an EMBL/GenBank/DDBJ whole genome shotgun (WGS) entry which is preliminary data.</text>
</comment>
<evidence type="ECO:0000313" key="2">
    <source>
        <dbReference type="EMBL" id="KAJ1191025.1"/>
    </source>
</evidence>
<dbReference type="AlphaFoldDB" id="A0AAV7URX8"/>
<feature type="region of interest" description="Disordered" evidence="1">
    <location>
        <begin position="44"/>
        <end position="91"/>
    </location>
</feature>
<dbReference type="Proteomes" id="UP001066276">
    <property type="component" value="Chromosome 2_2"/>
</dbReference>
<name>A0AAV7URX8_PLEWA</name>
<gene>
    <name evidence="2" type="ORF">NDU88_000342</name>
</gene>
<keyword evidence="3" id="KW-1185">Reference proteome</keyword>
<protein>
    <submittedName>
        <fullName evidence="2">Uncharacterized protein</fullName>
    </submittedName>
</protein>
<proteinExistence type="predicted"/>
<feature type="compositionally biased region" description="Basic and acidic residues" evidence="1">
    <location>
        <begin position="152"/>
        <end position="162"/>
    </location>
</feature>
<accession>A0AAV7URX8</accession>
<evidence type="ECO:0000313" key="3">
    <source>
        <dbReference type="Proteomes" id="UP001066276"/>
    </source>
</evidence>
<organism evidence="2 3">
    <name type="scientific">Pleurodeles waltl</name>
    <name type="common">Iberian ribbed newt</name>
    <dbReference type="NCBI Taxonomy" id="8319"/>
    <lineage>
        <taxon>Eukaryota</taxon>
        <taxon>Metazoa</taxon>
        <taxon>Chordata</taxon>
        <taxon>Craniata</taxon>
        <taxon>Vertebrata</taxon>
        <taxon>Euteleostomi</taxon>
        <taxon>Amphibia</taxon>
        <taxon>Batrachia</taxon>
        <taxon>Caudata</taxon>
        <taxon>Salamandroidea</taxon>
        <taxon>Salamandridae</taxon>
        <taxon>Pleurodelinae</taxon>
        <taxon>Pleurodeles</taxon>
    </lineage>
</organism>